<evidence type="ECO:0000256" key="2">
    <source>
        <dbReference type="ARBA" id="ARBA00022692"/>
    </source>
</evidence>
<dbReference type="PANTHER" id="PTHR20855:SF3">
    <property type="entry name" value="LD03007P"/>
    <property type="match status" value="1"/>
</dbReference>
<gene>
    <name evidence="6" type="ORF">HPT29_014980</name>
</gene>
<proteinExistence type="predicted"/>
<dbReference type="RefSeq" id="WP_173946802.1">
    <property type="nucleotide sequence ID" value="NZ_CP102845.1"/>
</dbReference>
<evidence type="ECO:0000313" key="7">
    <source>
        <dbReference type="Proteomes" id="UP001017257"/>
    </source>
</evidence>
<evidence type="ECO:0000313" key="6">
    <source>
        <dbReference type="EMBL" id="UVF17828.1"/>
    </source>
</evidence>
<evidence type="ECO:0000256" key="1">
    <source>
        <dbReference type="ARBA" id="ARBA00004141"/>
    </source>
</evidence>
<organism evidence="6 7">
    <name type="scientific">Microvirga terrae</name>
    <dbReference type="NCBI Taxonomy" id="2740529"/>
    <lineage>
        <taxon>Bacteria</taxon>
        <taxon>Pseudomonadati</taxon>
        <taxon>Pseudomonadota</taxon>
        <taxon>Alphaproteobacteria</taxon>
        <taxon>Hyphomicrobiales</taxon>
        <taxon>Methylobacteriaceae</taxon>
        <taxon>Microvirga</taxon>
    </lineage>
</organism>
<feature type="transmembrane region" description="Helical" evidence="5">
    <location>
        <begin position="165"/>
        <end position="183"/>
    </location>
</feature>
<keyword evidence="4 5" id="KW-0472">Membrane</keyword>
<evidence type="ECO:0000256" key="3">
    <source>
        <dbReference type="ARBA" id="ARBA00022989"/>
    </source>
</evidence>
<evidence type="ECO:0000256" key="4">
    <source>
        <dbReference type="ARBA" id="ARBA00023136"/>
    </source>
</evidence>
<feature type="transmembrane region" description="Helical" evidence="5">
    <location>
        <begin position="108"/>
        <end position="127"/>
    </location>
</feature>
<protein>
    <submittedName>
        <fullName evidence="6">Hemolysin III family protein</fullName>
    </submittedName>
</protein>
<dbReference type="Pfam" id="PF03006">
    <property type="entry name" value="HlyIII"/>
    <property type="match status" value="1"/>
</dbReference>
<comment type="subcellular location">
    <subcellularLocation>
        <location evidence="1">Membrane</location>
        <topology evidence="1">Multi-pass membrane protein</topology>
    </subcellularLocation>
</comment>
<dbReference type="EMBL" id="CP102845">
    <property type="protein sequence ID" value="UVF17828.1"/>
    <property type="molecule type" value="Genomic_DNA"/>
</dbReference>
<keyword evidence="3 5" id="KW-1133">Transmembrane helix</keyword>
<feature type="transmembrane region" description="Helical" evidence="5">
    <location>
        <begin position="195"/>
        <end position="215"/>
    </location>
</feature>
<keyword evidence="2 5" id="KW-0812">Transmembrane</keyword>
<feature type="transmembrane region" description="Helical" evidence="5">
    <location>
        <begin position="21"/>
        <end position="44"/>
    </location>
</feature>
<sequence>MTALRWDYDVKEIIADGIVHVVGVTIGVVSIAALLVVAAPAVGAWEFTSLLIYGIGLLTVLTVSALYNLWPVSPVKWMLRRFDHSAIYLLIAGTYTPFITQMKASAESLALLAGVWLTSMVGITLKLRFPGRFDRLSILLYLLLSWSGVMAYESVFGTLPASTLWLLAIGGILYTTGVVFHLWESLRFQNAIWHAFVLVAAGCHYGAVLDCLVLARA</sequence>
<reference evidence="6" key="1">
    <citation type="submission" date="2022-08" db="EMBL/GenBank/DDBJ databases">
        <title>Microvirga terrae sp. nov., isolated from soil.</title>
        <authorList>
            <person name="Kim K.H."/>
            <person name="Seo Y.L."/>
            <person name="Kim J.M."/>
            <person name="Lee J.K."/>
            <person name="Han D.M."/>
            <person name="Jeon C.O."/>
        </authorList>
    </citation>
    <scope>NUCLEOTIDE SEQUENCE</scope>
    <source>
        <strain evidence="6">R24</strain>
    </source>
</reference>
<dbReference type="PANTHER" id="PTHR20855">
    <property type="entry name" value="ADIPOR/PROGESTIN RECEPTOR-RELATED"/>
    <property type="match status" value="1"/>
</dbReference>
<accession>A0ABY5RLH1</accession>
<feature type="transmembrane region" description="Helical" evidence="5">
    <location>
        <begin position="50"/>
        <end position="70"/>
    </location>
</feature>
<name>A0ABY5RLH1_9HYPH</name>
<keyword evidence="7" id="KW-1185">Reference proteome</keyword>
<dbReference type="Proteomes" id="UP001017257">
    <property type="component" value="Chromosome"/>
</dbReference>
<feature type="transmembrane region" description="Helical" evidence="5">
    <location>
        <begin position="139"/>
        <end position="159"/>
    </location>
</feature>
<dbReference type="InterPro" id="IPR004254">
    <property type="entry name" value="AdipoR/HlyIII-related"/>
</dbReference>
<evidence type="ECO:0000256" key="5">
    <source>
        <dbReference type="SAM" id="Phobius"/>
    </source>
</evidence>